<dbReference type="AlphaFoldDB" id="A0AAI9XWV5"/>
<evidence type="ECO:0000313" key="1">
    <source>
        <dbReference type="EMBL" id="KAK1463683.1"/>
    </source>
</evidence>
<gene>
    <name evidence="1" type="ORF">CCUS01_08371</name>
</gene>
<name>A0AAI9XWV5_9PEZI</name>
<protein>
    <submittedName>
        <fullName evidence="1">Uncharacterized protein</fullName>
    </submittedName>
</protein>
<keyword evidence="2" id="KW-1185">Reference proteome</keyword>
<proteinExistence type="predicted"/>
<sequence>MPVRIFHSIPSAQRRRPSAAVWTRSRRFGEVDGGGGLRRVDCPQMRWFSSEVEQAASGEHSCTGRRSTLTGRHNRTRKCLLLLLSCLTERKAFTGISHLLAYILLTQRSKDREDLICRRESAIAVFLQRRGKRKGGHCFCPHTLSLSRFTSDAGPVTNLSHHRLGAAHLPRRVKPLSRSAAC</sequence>
<organism evidence="1 2">
    <name type="scientific">Colletotrichum cuscutae</name>
    <dbReference type="NCBI Taxonomy" id="1209917"/>
    <lineage>
        <taxon>Eukaryota</taxon>
        <taxon>Fungi</taxon>
        <taxon>Dikarya</taxon>
        <taxon>Ascomycota</taxon>
        <taxon>Pezizomycotina</taxon>
        <taxon>Sordariomycetes</taxon>
        <taxon>Hypocreomycetidae</taxon>
        <taxon>Glomerellales</taxon>
        <taxon>Glomerellaceae</taxon>
        <taxon>Colletotrichum</taxon>
        <taxon>Colletotrichum acutatum species complex</taxon>
    </lineage>
</organism>
<evidence type="ECO:0000313" key="2">
    <source>
        <dbReference type="Proteomes" id="UP001239213"/>
    </source>
</evidence>
<dbReference type="Proteomes" id="UP001239213">
    <property type="component" value="Unassembled WGS sequence"/>
</dbReference>
<reference evidence="1" key="1">
    <citation type="submission" date="2016-11" db="EMBL/GenBank/DDBJ databases">
        <title>The genome sequence of Colletotrichum cuscutae.</title>
        <authorList>
            <person name="Baroncelli R."/>
        </authorList>
    </citation>
    <scope>NUCLEOTIDE SEQUENCE</scope>
    <source>
        <strain evidence="1">IMI 304802</strain>
    </source>
</reference>
<accession>A0AAI9XWV5</accession>
<dbReference type="EMBL" id="MPDP01000267">
    <property type="protein sequence ID" value="KAK1463683.1"/>
    <property type="molecule type" value="Genomic_DNA"/>
</dbReference>
<comment type="caution">
    <text evidence="1">The sequence shown here is derived from an EMBL/GenBank/DDBJ whole genome shotgun (WGS) entry which is preliminary data.</text>
</comment>